<accession>A0A914LK29</accession>
<dbReference type="WBParaSite" id="Minc3s00592g14809">
    <property type="protein sequence ID" value="Minc3s00592g14809"/>
    <property type="gene ID" value="Minc3s00592g14809"/>
</dbReference>
<name>A0A914LK29_MELIC</name>
<proteinExistence type="predicted"/>
<evidence type="ECO:0000313" key="2">
    <source>
        <dbReference type="WBParaSite" id="Minc3s00592g14809"/>
    </source>
</evidence>
<reference evidence="2" key="1">
    <citation type="submission" date="2022-11" db="UniProtKB">
        <authorList>
            <consortium name="WormBaseParasite"/>
        </authorList>
    </citation>
    <scope>IDENTIFICATION</scope>
</reference>
<keyword evidence="1" id="KW-1185">Reference proteome</keyword>
<evidence type="ECO:0000313" key="1">
    <source>
        <dbReference type="Proteomes" id="UP000887563"/>
    </source>
</evidence>
<dbReference type="Proteomes" id="UP000887563">
    <property type="component" value="Unplaced"/>
</dbReference>
<sequence length="52" mass="5805">MRETARIFINCEFNNNSKSSLISRIFLIIEARCNSISSLGSLSFLCCLSLTS</sequence>
<organism evidence="1 2">
    <name type="scientific">Meloidogyne incognita</name>
    <name type="common">Southern root-knot nematode worm</name>
    <name type="synonym">Oxyuris incognita</name>
    <dbReference type="NCBI Taxonomy" id="6306"/>
    <lineage>
        <taxon>Eukaryota</taxon>
        <taxon>Metazoa</taxon>
        <taxon>Ecdysozoa</taxon>
        <taxon>Nematoda</taxon>
        <taxon>Chromadorea</taxon>
        <taxon>Rhabditida</taxon>
        <taxon>Tylenchina</taxon>
        <taxon>Tylenchomorpha</taxon>
        <taxon>Tylenchoidea</taxon>
        <taxon>Meloidogynidae</taxon>
        <taxon>Meloidogyninae</taxon>
        <taxon>Meloidogyne</taxon>
        <taxon>Meloidogyne incognita group</taxon>
    </lineage>
</organism>
<dbReference type="AlphaFoldDB" id="A0A914LK29"/>
<protein>
    <submittedName>
        <fullName evidence="2">Candidate secreted effector</fullName>
    </submittedName>
</protein>